<organism evidence="2 3">
    <name type="scientific">Puccinia coronata f. sp. avenae</name>
    <dbReference type="NCBI Taxonomy" id="200324"/>
    <lineage>
        <taxon>Eukaryota</taxon>
        <taxon>Fungi</taxon>
        <taxon>Dikarya</taxon>
        <taxon>Basidiomycota</taxon>
        <taxon>Pucciniomycotina</taxon>
        <taxon>Pucciniomycetes</taxon>
        <taxon>Pucciniales</taxon>
        <taxon>Pucciniaceae</taxon>
        <taxon>Puccinia</taxon>
    </lineage>
</organism>
<evidence type="ECO:0000313" key="2">
    <source>
        <dbReference type="EMBL" id="PLW37201.1"/>
    </source>
</evidence>
<feature type="region of interest" description="Disordered" evidence="1">
    <location>
        <begin position="49"/>
        <end position="72"/>
    </location>
</feature>
<evidence type="ECO:0000256" key="1">
    <source>
        <dbReference type="SAM" id="MobiDB-lite"/>
    </source>
</evidence>
<gene>
    <name evidence="2" type="ORF">PCANC_24083</name>
</gene>
<sequence length="72" mass="8238">MSIKNKIASICRGISQLQARLNVLETRLMHNQFTKSSRQSSPNVIQVFQSTASQSKQKKSNLCFHNNNNQQF</sequence>
<proteinExistence type="predicted"/>
<keyword evidence="3" id="KW-1185">Reference proteome</keyword>
<feature type="compositionally biased region" description="Polar residues" evidence="1">
    <location>
        <begin position="63"/>
        <end position="72"/>
    </location>
</feature>
<dbReference type="AlphaFoldDB" id="A0A2N5UHH7"/>
<dbReference type="Proteomes" id="UP000235388">
    <property type="component" value="Unassembled WGS sequence"/>
</dbReference>
<protein>
    <submittedName>
        <fullName evidence="2">Uncharacterized protein</fullName>
    </submittedName>
</protein>
<comment type="caution">
    <text evidence="2">The sequence shown here is derived from an EMBL/GenBank/DDBJ whole genome shotgun (WGS) entry which is preliminary data.</text>
</comment>
<dbReference type="EMBL" id="PGCJ01000226">
    <property type="protein sequence ID" value="PLW37201.1"/>
    <property type="molecule type" value="Genomic_DNA"/>
</dbReference>
<accession>A0A2N5UHH7</accession>
<name>A0A2N5UHH7_9BASI</name>
<evidence type="ECO:0000313" key="3">
    <source>
        <dbReference type="Proteomes" id="UP000235388"/>
    </source>
</evidence>
<reference evidence="2 3" key="1">
    <citation type="submission" date="2017-11" db="EMBL/GenBank/DDBJ databases">
        <title>De novo assembly and phasing of dikaryotic genomes from two isolates of Puccinia coronata f. sp. avenae, the causal agent of oat crown rust.</title>
        <authorList>
            <person name="Miller M.E."/>
            <person name="Zhang Y."/>
            <person name="Omidvar V."/>
            <person name="Sperschneider J."/>
            <person name="Schwessinger B."/>
            <person name="Raley C."/>
            <person name="Palmer J.M."/>
            <person name="Garnica D."/>
            <person name="Upadhyaya N."/>
            <person name="Rathjen J."/>
            <person name="Taylor J.M."/>
            <person name="Park R.F."/>
            <person name="Dodds P.N."/>
            <person name="Hirsch C.D."/>
            <person name="Kianian S.F."/>
            <person name="Figueroa M."/>
        </authorList>
    </citation>
    <scope>NUCLEOTIDE SEQUENCE [LARGE SCALE GENOMIC DNA]</scope>
    <source>
        <strain evidence="2">12NC29</strain>
    </source>
</reference>